<dbReference type="PROSITE" id="PS51294">
    <property type="entry name" value="HTH_MYB"/>
    <property type="match status" value="1"/>
</dbReference>
<evidence type="ECO:0000256" key="3">
    <source>
        <dbReference type="ARBA" id="ARBA00023242"/>
    </source>
</evidence>
<dbReference type="AlphaFoldDB" id="A0A485KJX7"/>
<feature type="domain" description="Myb-like" evidence="5">
    <location>
        <begin position="6"/>
        <end position="57"/>
    </location>
</feature>
<keyword evidence="1" id="KW-0805">Transcription regulation</keyword>
<evidence type="ECO:0000259" key="5">
    <source>
        <dbReference type="PROSITE" id="PS50090"/>
    </source>
</evidence>
<evidence type="ECO:0000256" key="2">
    <source>
        <dbReference type="ARBA" id="ARBA00023163"/>
    </source>
</evidence>
<dbReference type="OrthoDB" id="72460at2759"/>
<dbReference type="PANTHER" id="PTHR44042">
    <property type="entry name" value="DUPLICATED HOMEODOMAIN-LIKE SUPERFAMILY PROTEIN-RELATED"/>
    <property type="match status" value="1"/>
</dbReference>
<dbReference type="Proteomes" id="UP000332933">
    <property type="component" value="Unassembled WGS sequence"/>
</dbReference>
<dbReference type="InterPro" id="IPR006447">
    <property type="entry name" value="Myb_dom_plants"/>
</dbReference>
<dbReference type="CDD" id="cd00167">
    <property type="entry name" value="SANT"/>
    <property type="match status" value="1"/>
</dbReference>
<keyword evidence="3" id="KW-0539">Nucleus</keyword>
<evidence type="ECO:0000313" key="9">
    <source>
        <dbReference type="Proteomes" id="UP000332933"/>
    </source>
</evidence>
<dbReference type="Gene3D" id="1.10.10.60">
    <property type="entry name" value="Homeodomain-like"/>
    <property type="match status" value="1"/>
</dbReference>
<sequence>MATASASTRGTGPWTKEENARFLQALEVFPQGPWKAIADFVETRTIRQTQGHAQKHREKMARRASRFRRDETNQFKIPPKPIFVPCRPESDSDDDIAFLVHLYDDVESCINDK</sequence>
<evidence type="ECO:0000313" key="8">
    <source>
        <dbReference type="EMBL" id="VFT85208.1"/>
    </source>
</evidence>
<dbReference type="PROSITE" id="PS50090">
    <property type="entry name" value="MYB_LIKE"/>
    <property type="match status" value="1"/>
</dbReference>
<keyword evidence="9" id="KW-1185">Reference proteome</keyword>
<evidence type="ECO:0000256" key="1">
    <source>
        <dbReference type="ARBA" id="ARBA00023015"/>
    </source>
</evidence>
<evidence type="ECO:0000259" key="6">
    <source>
        <dbReference type="PROSITE" id="PS51294"/>
    </source>
</evidence>
<feature type="compositionally biased region" description="Basic residues" evidence="4">
    <location>
        <begin position="53"/>
        <end position="66"/>
    </location>
</feature>
<dbReference type="NCBIfam" id="TIGR01557">
    <property type="entry name" value="myb_SHAQKYF"/>
    <property type="match status" value="1"/>
</dbReference>
<keyword evidence="2" id="KW-0804">Transcription</keyword>
<name>A0A485KJX7_9STRA</name>
<dbReference type="GO" id="GO:0003677">
    <property type="term" value="F:DNA binding"/>
    <property type="evidence" value="ECO:0007669"/>
    <property type="project" value="InterPro"/>
</dbReference>
<dbReference type="EMBL" id="VJMH01005099">
    <property type="protein sequence ID" value="KAF0701170.1"/>
    <property type="molecule type" value="Genomic_DNA"/>
</dbReference>
<dbReference type="InterPro" id="IPR001005">
    <property type="entry name" value="SANT/Myb"/>
</dbReference>
<feature type="domain" description="HTH myb-type" evidence="6">
    <location>
        <begin position="6"/>
        <end position="61"/>
    </location>
</feature>
<dbReference type="EMBL" id="CAADRA010005120">
    <property type="protein sequence ID" value="VFT85208.1"/>
    <property type="molecule type" value="Genomic_DNA"/>
</dbReference>
<dbReference type="InterPro" id="IPR017930">
    <property type="entry name" value="Myb_dom"/>
</dbReference>
<proteinExistence type="predicted"/>
<dbReference type="SUPFAM" id="SSF46689">
    <property type="entry name" value="Homeodomain-like"/>
    <property type="match status" value="1"/>
</dbReference>
<feature type="region of interest" description="Disordered" evidence="4">
    <location>
        <begin position="47"/>
        <end position="86"/>
    </location>
</feature>
<reference evidence="8 9" key="1">
    <citation type="submission" date="2019-03" db="EMBL/GenBank/DDBJ databases">
        <authorList>
            <person name="Gaulin E."/>
            <person name="Dumas B."/>
        </authorList>
    </citation>
    <scope>NUCLEOTIDE SEQUENCE [LARGE SCALE GENOMIC DNA]</scope>
    <source>
        <strain evidence="8">CBS 568.67</strain>
    </source>
</reference>
<evidence type="ECO:0000313" key="7">
    <source>
        <dbReference type="EMBL" id="KAF0701170.1"/>
    </source>
</evidence>
<dbReference type="SMART" id="SM00717">
    <property type="entry name" value="SANT"/>
    <property type="match status" value="1"/>
</dbReference>
<accession>A0A485KJX7</accession>
<protein>
    <submittedName>
        <fullName evidence="8">Aste57867_8321 protein</fullName>
    </submittedName>
</protein>
<evidence type="ECO:0000256" key="4">
    <source>
        <dbReference type="SAM" id="MobiDB-lite"/>
    </source>
</evidence>
<reference evidence="7" key="2">
    <citation type="submission" date="2019-06" db="EMBL/GenBank/DDBJ databases">
        <title>Genomics analysis of Aphanomyces spp. identifies a new class of oomycete effector associated with host adaptation.</title>
        <authorList>
            <person name="Gaulin E."/>
        </authorList>
    </citation>
    <scope>NUCLEOTIDE SEQUENCE</scope>
    <source>
        <strain evidence="7">CBS 578.67</strain>
    </source>
</reference>
<dbReference type="InterPro" id="IPR009057">
    <property type="entry name" value="Homeodomain-like_sf"/>
</dbReference>
<gene>
    <name evidence="8" type="primary">Aste57867_8321</name>
    <name evidence="7" type="ORF">As57867_008289</name>
    <name evidence="8" type="ORF">ASTE57867_8321</name>
</gene>
<organism evidence="8 9">
    <name type="scientific">Aphanomyces stellatus</name>
    <dbReference type="NCBI Taxonomy" id="120398"/>
    <lineage>
        <taxon>Eukaryota</taxon>
        <taxon>Sar</taxon>
        <taxon>Stramenopiles</taxon>
        <taxon>Oomycota</taxon>
        <taxon>Saprolegniomycetes</taxon>
        <taxon>Saprolegniales</taxon>
        <taxon>Verrucalvaceae</taxon>
        <taxon>Aphanomyces</taxon>
    </lineage>
</organism>
<dbReference type="Pfam" id="PF00249">
    <property type="entry name" value="Myb_DNA-binding"/>
    <property type="match status" value="1"/>
</dbReference>